<dbReference type="RefSeq" id="XP_020135025.1">
    <property type="nucleotide sequence ID" value="XM_020272374.1"/>
</dbReference>
<proteinExistence type="predicted"/>
<organism evidence="2 3">
    <name type="scientific">Diplodia corticola</name>
    <dbReference type="NCBI Taxonomy" id="236234"/>
    <lineage>
        <taxon>Eukaryota</taxon>
        <taxon>Fungi</taxon>
        <taxon>Dikarya</taxon>
        <taxon>Ascomycota</taxon>
        <taxon>Pezizomycotina</taxon>
        <taxon>Dothideomycetes</taxon>
        <taxon>Dothideomycetes incertae sedis</taxon>
        <taxon>Botryosphaeriales</taxon>
        <taxon>Botryosphaeriaceae</taxon>
        <taxon>Diplodia</taxon>
    </lineage>
</organism>
<dbReference type="EMBL" id="MNUE01000002">
    <property type="protein sequence ID" value="OJD40038.1"/>
    <property type="molecule type" value="Genomic_DNA"/>
</dbReference>
<dbReference type="Proteomes" id="UP000183809">
    <property type="component" value="Unassembled WGS sequence"/>
</dbReference>
<dbReference type="STRING" id="236234.A0A1J9REU1"/>
<protein>
    <submittedName>
        <fullName evidence="2">Monocarboxylate transporter</fullName>
    </submittedName>
</protein>
<gene>
    <name evidence="2" type="ORF">BKCO1_200018</name>
</gene>
<evidence type="ECO:0000313" key="2">
    <source>
        <dbReference type="EMBL" id="OJD40038.1"/>
    </source>
</evidence>
<feature type="compositionally biased region" description="Low complexity" evidence="1">
    <location>
        <begin position="259"/>
        <end position="275"/>
    </location>
</feature>
<name>A0A1J9REU1_9PEZI</name>
<dbReference type="GeneID" id="31012633"/>
<dbReference type="PANTHER" id="PTHR39596:SF2">
    <property type="entry name" value="HET DOMAIN PROTEIN (AFU_ORTHOLOGUE AFUA_1G17550)-RELATED"/>
    <property type="match status" value="1"/>
</dbReference>
<keyword evidence="3" id="KW-1185">Reference proteome</keyword>
<dbReference type="AlphaFoldDB" id="A0A1J9REU1"/>
<accession>A0A1J9REU1</accession>
<comment type="caution">
    <text evidence="2">The sequence shown here is derived from an EMBL/GenBank/DDBJ whole genome shotgun (WGS) entry which is preliminary data.</text>
</comment>
<sequence length="654" mass="70739">MQAANNNTDPPSSNLFTDEQWASEHQRAAIRQILRANWVGPERAQQASLNEFRHWTPAQVSALFAAPHFPPLAERKLYPLGPESRYPPHGARRWGELAASMAAVGVADVALAATRHLYRALPAKYQSQWDAAIEESGIPGGGSMREQMDHAGRAMRRIRGEVVGSATFVAAPLELIELAADQRRALCVNRAGEFRVLEGGYAAVSHVWGETMGLEYHDEKIEQDERGMLRRHFDKLMEAALRCGYDWIWLDLLAIPKKSSSSSPSSAPGSSTTTTDGGHRTGLKTRIINTLDAIYRNAAAVLVLDALPLSYTGADPSTVAALLVCGTWLTRVWTYQEAKLARLALVATATSPVSLPSILSALSALASSQPSQPSPHQNRYTELHKTFSRLQSVYTPTSGPHHRPRPLGINLADIALSCTNRRTSNSKDYARAFFALLALRWDPAWRSLDDGIAHVYERRPREAAMLAAMHGPRGMRAPWSWAPRGWAGLQGVVLGAEGFVVGGGGDGDGGAGLRGWWGEVEVVAFGRWRRWCARAEGDGDGSGEKVAMALRVRDAAGREVDVHVVLGGEERSPAERRWADVHVPAGRAVMLAAGEMKVSPDCVFPTVLLAVRDAGGAGLGTDDQLRVGHVECSAVLVDAGGTGLDAALGQWLLR</sequence>
<feature type="region of interest" description="Disordered" evidence="1">
    <location>
        <begin position="259"/>
        <end position="281"/>
    </location>
</feature>
<reference evidence="2 3" key="1">
    <citation type="submission" date="2016-10" db="EMBL/GenBank/DDBJ databases">
        <title>Proteomics and genomics reveal pathogen-plant mechanisms compatible with a hemibiotrophic lifestyle of Diplodia corticola.</title>
        <authorList>
            <person name="Fernandes I."/>
            <person name="De Jonge R."/>
            <person name="Van De Peer Y."/>
            <person name="Devreese B."/>
            <person name="Alves A."/>
            <person name="Esteves A.C."/>
        </authorList>
    </citation>
    <scope>NUCLEOTIDE SEQUENCE [LARGE SCALE GENOMIC DNA]</scope>
    <source>
        <strain evidence="2 3">CBS 112549</strain>
    </source>
</reference>
<evidence type="ECO:0000313" key="3">
    <source>
        <dbReference type="Proteomes" id="UP000183809"/>
    </source>
</evidence>
<dbReference type="OrthoDB" id="2426273at2759"/>
<evidence type="ECO:0000256" key="1">
    <source>
        <dbReference type="SAM" id="MobiDB-lite"/>
    </source>
</evidence>
<dbReference type="PANTHER" id="PTHR39596">
    <property type="match status" value="1"/>
</dbReference>